<organism evidence="22 23">
    <name type="scientific">Halovenus rubra</name>
    <dbReference type="NCBI Taxonomy" id="869890"/>
    <lineage>
        <taxon>Archaea</taxon>
        <taxon>Methanobacteriati</taxon>
        <taxon>Methanobacteriota</taxon>
        <taxon>Stenosarchaea group</taxon>
        <taxon>Halobacteria</taxon>
        <taxon>Halobacteriales</taxon>
        <taxon>Haloarculaceae</taxon>
        <taxon>Halovenus</taxon>
    </lineage>
</organism>
<gene>
    <name evidence="22" type="ORF">ACFQJ7_02960</name>
</gene>
<dbReference type="Pfam" id="PF22627">
    <property type="entry name" value="AglB_core-like"/>
    <property type="match status" value="1"/>
</dbReference>
<dbReference type="GO" id="GO:0005886">
    <property type="term" value="C:plasma membrane"/>
    <property type="evidence" value="ECO:0007669"/>
    <property type="project" value="UniProtKB-SubCell"/>
</dbReference>
<proteinExistence type="inferred from homology"/>
<keyword evidence="7" id="KW-0328">Glycosyltransferase</keyword>
<keyword evidence="11" id="KW-0460">Magnesium</keyword>
<feature type="transmembrane region" description="Helical" evidence="18">
    <location>
        <begin position="20"/>
        <end position="39"/>
    </location>
</feature>
<dbReference type="Pfam" id="PF02516">
    <property type="entry name" value="STT3"/>
    <property type="match status" value="1"/>
</dbReference>
<feature type="domain" description="Archaeal glycosylation protein B peripheral" evidence="20">
    <location>
        <begin position="869"/>
        <end position="969"/>
    </location>
</feature>
<dbReference type="Pfam" id="PF18079">
    <property type="entry name" value="AglB_L1"/>
    <property type="match status" value="1"/>
</dbReference>
<evidence type="ECO:0000256" key="7">
    <source>
        <dbReference type="ARBA" id="ARBA00022676"/>
    </source>
</evidence>
<dbReference type="InterPro" id="IPR003674">
    <property type="entry name" value="Oligo_trans_STT3"/>
</dbReference>
<dbReference type="InterPro" id="IPR048307">
    <property type="entry name" value="STT3_N"/>
</dbReference>
<feature type="transmembrane region" description="Helical" evidence="18">
    <location>
        <begin position="125"/>
        <end position="144"/>
    </location>
</feature>
<evidence type="ECO:0000256" key="3">
    <source>
        <dbReference type="ARBA" id="ARBA00004651"/>
    </source>
</evidence>
<dbReference type="NCBIfam" id="TIGR04154">
    <property type="entry name" value="archaeo_STT3"/>
    <property type="match status" value="1"/>
</dbReference>
<feature type="transmembrane region" description="Helical" evidence="18">
    <location>
        <begin position="480"/>
        <end position="502"/>
    </location>
</feature>
<reference evidence="22 23" key="1">
    <citation type="journal article" date="2014" name="Int. J. Syst. Evol. Microbiol.">
        <title>Complete genome sequence of Corynebacterium casei LMG S-19264T (=DSM 44701T), isolated from a smear-ripened cheese.</title>
        <authorList>
            <consortium name="US DOE Joint Genome Institute (JGI-PGF)"/>
            <person name="Walter F."/>
            <person name="Albersmeier A."/>
            <person name="Kalinowski J."/>
            <person name="Ruckert C."/>
        </authorList>
    </citation>
    <scope>NUCLEOTIDE SEQUENCE [LARGE SCALE GENOMIC DNA]</scope>
    <source>
        <strain evidence="22 23">CGMCC 4.7215</strain>
    </source>
</reference>
<dbReference type="GO" id="GO:0046872">
    <property type="term" value="F:metal ion binding"/>
    <property type="evidence" value="ECO:0007669"/>
    <property type="project" value="UniProtKB-KW"/>
</dbReference>
<feature type="compositionally biased region" description="Low complexity" evidence="17">
    <location>
        <begin position="998"/>
        <end position="1023"/>
    </location>
</feature>
<feature type="transmembrane region" description="Helical" evidence="18">
    <location>
        <begin position="242"/>
        <end position="259"/>
    </location>
</feature>
<dbReference type="InterPro" id="IPR026410">
    <property type="entry name" value="OlisacTrfase_arch"/>
</dbReference>
<keyword evidence="12 18" id="KW-1133">Transmembrane helix</keyword>
<evidence type="ECO:0000259" key="21">
    <source>
        <dbReference type="Pfam" id="PF22627"/>
    </source>
</evidence>
<protein>
    <recommendedName>
        <fullName evidence="6">dolichyl-phosphooligosaccharide-protein glycotransferase</fullName>
        <ecNumber evidence="6">2.4.99.21</ecNumber>
    </recommendedName>
    <alternativeName>
        <fullName evidence="15">Oligosaccharyl transferase</fullName>
    </alternativeName>
</protein>
<evidence type="ECO:0000313" key="22">
    <source>
        <dbReference type="EMBL" id="MFC7125001.1"/>
    </source>
</evidence>
<accession>A0ABD5X599</accession>
<feature type="transmembrane region" description="Helical" evidence="18">
    <location>
        <begin position="396"/>
        <end position="413"/>
    </location>
</feature>
<feature type="transmembrane region" description="Helical" evidence="18">
    <location>
        <begin position="333"/>
        <end position="354"/>
    </location>
</feature>
<comment type="subcellular location">
    <subcellularLocation>
        <location evidence="3">Cell membrane</location>
        <topology evidence="3">Multi-pass membrane protein</topology>
    </subcellularLocation>
</comment>
<feature type="transmembrane region" description="Helical" evidence="18">
    <location>
        <begin position="271"/>
        <end position="290"/>
    </location>
</feature>
<dbReference type="EMBL" id="JBHSZQ010000002">
    <property type="protein sequence ID" value="MFC7125001.1"/>
    <property type="molecule type" value="Genomic_DNA"/>
</dbReference>
<dbReference type="PANTHER" id="PTHR13872">
    <property type="entry name" value="DOLICHYL-DIPHOSPHOOLIGOSACCHARIDE--PROTEIN GLYCOSYLTRANSFERASE SUBUNIT"/>
    <property type="match status" value="1"/>
</dbReference>
<evidence type="ECO:0000256" key="17">
    <source>
        <dbReference type="SAM" id="MobiDB-lite"/>
    </source>
</evidence>
<keyword evidence="13 18" id="KW-0472">Membrane</keyword>
<sequence>MSNWREQLSEESESKALAAWFTEYYHVPVLVLLVGFILWNRLRKYGRFMIDGSVYYTGNDPWYHLRMVEYTVENFPSTMPFDPFTYFPYGTSPQQFGTLYDQLIAFVALIVGLGNPSDSLVREIFLIAPPFLALVATVPAYYIGKRLGGRLGGLVSVATMAFMPDRYLSVTIAGSSDHHAIEVLFMILSVLAVMVAISRAEDEKPVFELVRMREFDAMRGTIGYSMLAGLVMAMFVWTWPPAMVFFAILSIYFLLQMTVDHVRGNSPEHAAFVGIISMTTAALLILSTTRSLELMNVTGRSLLQPAIAMAGVAGVAFLALLSRQLDSRGFPRYYYPVAVVGTMVGTVAVMALVLPETLDFAFRQTNRVFGFITQPAGSGGTIGEAQPMEFSQLRETYHLALFTAGVGGAILLLKQVFMDKPNREQLFVVVWGVIILVATLTQLRFAYYMTFVIGGLNAALVGYIFSLTGGSSKQFEFETYQVLTLVAIVFVMFAPLLGLPVISAETTATEYTSQSSYPGDIVAWDDGLQFMNENTPAPGQYGQSGGDAMDPFGSYTETDDFDYPDGAYGVLSWWDYGHWITQRGERIPTANPFQEGTNTAARFLLAQDESTALDVLSKTDENTNAQTQYVMIDWRMVETESQRPIRGKFFAPPEFHPDYQLQDFTTTLMNVNERDRLQRLSTIRKQPYYNSMVSRLYHYHGSAQSPQPVVVEWTGEEREFQAEELQGQSWIEAPSGDDGSVRLFDSMSQAREFVENTPSAQIGGLGAMPSERVEGLENFRLVHMSETSAIPQDQQDVQMSNYGVNLAKRLSFRQTVRNTGYSQALVDQLEQSNPEAGSQQLRQQAALTALNNMFPTTPAFTKTFERVPGATIEGSGPANSVVSTRVQLNPENGKEFTYQRRVATDDEGNFELTVPYATTGYDEYGPEDGYTDTAVNATTSYQFTADTEASENGTLLVWQGSTNVTEAQVIGEDPEPVTVELEQEEVTVGGEGEENSTSAGEDGQSDGQSSDSGEDSSSGDGASNETGALVAPSEVTNPTVRIMG</sequence>
<comment type="caution">
    <text evidence="22">The sequence shown here is derived from an EMBL/GenBank/DDBJ whole genome shotgun (WGS) entry which is preliminary data.</text>
</comment>
<evidence type="ECO:0000259" key="19">
    <source>
        <dbReference type="Pfam" id="PF02516"/>
    </source>
</evidence>
<evidence type="ECO:0000256" key="1">
    <source>
        <dbReference type="ARBA" id="ARBA00001936"/>
    </source>
</evidence>
<evidence type="ECO:0000256" key="9">
    <source>
        <dbReference type="ARBA" id="ARBA00022692"/>
    </source>
</evidence>
<evidence type="ECO:0000313" key="23">
    <source>
        <dbReference type="Proteomes" id="UP001596414"/>
    </source>
</evidence>
<feature type="transmembrane region" description="Helical" evidence="18">
    <location>
        <begin position="180"/>
        <end position="197"/>
    </location>
</feature>
<dbReference type="EC" id="2.4.99.21" evidence="6"/>
<comment type="similarity">
    <text evidence="5">Belongs to the STT3 family.</text>
</comment>
<feature type="domain" description="Oligosaccharyl transferase STT3 N-terminal" evidence="19">
    <location>
        <begin position="50"/>
        <end position="449"/>
    </location>
</feature>
<evidence type="ECO:0000256" key="15">
    <source>
        <dbReference type="ARBA" id="ARBA00030679"/>
    </source>
</evidence>
<evidence type="ECO:0000256" key="18">
    <source>
        <dbReference type="SAM" id="Phobius"/>
    </source>
</evidence>
<comment type="catalytic activity">
    <reaction evidence="16">
        <text>an archaeal dolichyl phosphooligosaccharide + [protein]-L-asparagine = an archaeal dolichyl phosphate + a glycoprotein with the oligosaccharide chain attached by N-beta-D-glycosyl linkage to a protein L-asparagine.</text>
        <dbReference type="EC" id="2.4.99.21"/>
    </reaction>
</comment>
<evidence type="ECO:0000256" key="11">
    <source>
        <dbReference type="ARBA" id="ARBA00022842"/>
    </source>
</evidence>
<comment type="cofactor">
    <cofactor evidence="1">
        <name>Mn(2+)</name>
        <dbReference type="ChEBI" id="CHEBI:29035"/>
    </cofactor>
</comment>
<evidence type="ECO:0000256" key="10">
    <source>
        <dbReference type="ARBA" id="ARBA00022723"/>
    </source>
</evidence>
<dbReference type="Gene3D" id="2.60.40.3390">
    <property type="match status" value="1"/>
</dbReference>
<evidence type="ECO:0000256" key="14">
    <source>
        <dbReference type="ARBA" id="ARBA00023211"/>
    </source>
</evidence>
<dbReference type="Gene3D" id="3.40.50.12610">
    <property type="match status" value="1"/>
</dbReference>
<feature type="region of interest" description="Disordered" evidence="17">
    <location>
        <begin position="983"/>
        <end position="1044"/>
    </location>
</feature>
<evidence type="ECO:0000256" key="8">
    <source>
        <dbReference type="ARBA" id="ARBA00022679"/>
    </source>
</evidence>
<evidence type="ECO:0000256" key="12">
    <source>
        <dbReference type="ARBA" id="ARBA00022989"/>
    </source>
</evidence>
<dbReference type="Proteomes" id="UP001596414">
    <property type="component" value="Unassembled WGS sequence"/>
</dbReference>
<name>A0ABD5X599_9EURY</name>
<dbReference type="InterPro" id="IPR054479">
    <property type="entry name" value="AglB-like_core"/>
</dbReference>
<evidence type="ECO:0000256" key="6">
    <source>
        <dbReference type="ARBA" id="ARBA00012602"/>
    </source>
</evidence>
<evidence type="ECO:0000256" key="16">
    <source>
        <dbReference type="ARBA" id="ARBA00034066"/>
    </source>
</evidence>
<dbReference type="RefSeq" id="WP_267638229.1">
    <property type="nucleotide sequence ID" value="NZ_JAODIY010000013.1"/>
</dbReference>
<keyword evidence="10" id="KW-0479">Metal-binding</keyword>
<evidence type="ECO:0000259" key="20">
    <source>
        <dbReference type="Pfam" id="PF18079"/>
    </source>
</evidence>
<evidence type="ECO:0000256" key="5">
    <source>
        <dbReference type="ARBA" id="ARBA00010810"/>
    </source>
</evidence>
<feature type="transmembrane region" description="Helical" evidence="18">
    <location>
        <begin position="447"/>
        <end position="468"/>
    </location>
</feature>
<feature type="transmembrane region" description="Helical" evidence="18">
    <location>
        <begin position="96"/>
        <end position="113"/>
    </location>
</feature>
<keyword evidence="9 18" id="KW-0812">Transmembrane</keyword>
<keyword evidence="8 22" id="KW-0808">Transferase</keyword>
<comment type="cofactor">
    <cofactor evidence="2">
        <name>Mg(2+)</name>
        <dbReference type="ChEBI" id="CHEBI:18420"/>
    </cofactor>
</comment>
<feature type="domain" description="AglB-like core" evidence="21">
    <location>
        <begin position="523"/>
        <end position="636"/>
    </location>
</feature>
<dbReference type="InterPro" id="IPR041154">
    <property type="entry name" value="AglB_P1"/>
</dbReference>
<evidence type="ECO:0000256" key="2">
    <source>
        <dbReference type="ARBA" id="ARBA00001946"/>
    </source>
</evidence>
<keyword evidence="14" id="KW-0464">Manganese</keyword>
<dbReference type="GO" id="GO:0016757">
    <property type="term" value="F:glycosyltransferase activity"/>
    <property type="evidence" value="ECO:0007669"/>
    <property type="project" value="UniProtKB-KW"/>
</dbReference>
<dbReference type="PANTHER" id="PTHR13872:SF1">
    <property type="entry name" value="DOLICHYL-DIPHOSPHOOLIGOSACCHARIDE--PROTEIN GLYCOSYLTRANSFERASE SUBUNIT STT3B"/>
    <property type="match status" value="1"/>
</dbReference>
<evidence type="ECO:0000256" key="4">
    <source>
        <dbReference type="ARBA" id="ARBA00004922"/>
    </source>
</evidence>
<feature type="compositionally biased region" description="Polar residues" evidence="17">
    <location>
        <begin position="1034"/>
        <end position="1044"/>
    </location>
</feature>
<feature type="transmembrane region" description="Helical" evidence="18">
    <location>
        <begin position="425"/>
        <end position="441"/>
    </location>
</feature>
<dbReference type="AlphaFoldDB" id="A0ABD5X599"/>
<evidence type="ECO:0000256" key="13">
    <source>
        <dbReference type="ARBA" id="ARBA00023136"/>
    </source>
</evidence>
<comment type="pathway">
    <text evidence="4">Protein modification; protein glycosylation.</text>
</comment>
<feature type="transmembrane region" description="Helical" evidence="18">
    <location>
        <begin position="302"/>
        <end position="321"/>
    </location>
</feature>